<feature type="signal peptide" evidence="1">
    <location>
        <begin position="1"/>
        <end position="21"/>
    </location>
</feature>
<evidence type="ECO:0000313" key="3">
    <source>
        <dbReference type="EMBL" id="KAF2170522.1"/>
    </source>
</evidence>
<dbReference type="EMBL" id="ML993585">
    <property type="protein sequence ID" value="KAF2170522.1"/>
    <property type="molecule type" value="Genomic_DNA"/>
</dbReference>
<feature type="domain" description="AB hydrolase-1" evidence="2">
    <location>
        <begin position="139"/>
        <end position="384"/>
    </location>
</feature>
<dbReference type="GeneID" id="54569247"/>
<evidence type="ECO:0000259" key="2">
    <source>
        <dbReference type="Pfam" id="PF12697"/>
    </source>
</evidence>
<dbReference type="OrthoDB" id="190201at2759"/>
<dbReference type="Pfam" id="PF12697">
    <property type="entry name" value="Abhydrolase_6"/>
    <property type="match status" value="1"/>
</dbReference>
<proteinExistence type="predicted"/>
<dbReference type="InterPro" id="IPR029058">
    <property type="entry name" value="AB_hydrolase_fold"/>
</dbReference>
<protein>
    <recommendedName>
        <fullName evidence="2">AB hydrolase-1 domain-containing protein</fullName>
    </recommendedName>
</protein>
<keyword evidence="4" id="KW-1185">Reference proteome</keyword>
<dbReference type="Proteomes" id="UP000799537">
    <property type="component" value="Unassembled WGS sequence"/>
</dbReference>
<feature type="chain" id="PRO_5025638906" description="AB hydrolase-1 domain-containing protein" evidence="1">
    <location>
        <begin position="22"/>
        <end position="402"/>
    </location>
</feature>
<gene>
    <name evidence="3" type="ORF">M409DRAFT_64231</name>
</gene>
<dbReference type="Gene3D" id="3.40.50.1820">
    <property type="entry name" value="alpha/beta hydrolase"/>
    <property type="match status" value="1"/>
</dbReference>
<name>A0A6A6CXD9_ZASCE</name>
<reference evidence="3" key="1">
    <citation type="journal article" date="2020" name="Stud. Mycol.">
        <title>101 Dothideomycetes genomes: a test case for predicting lifestyles and emergence of pathogens.</title>
        <authorList>
            <person name="Haridas S."/>
            <person name="Albert R."/>
            <person name="Binder M."/>
            <person name="Bloem J."/>
            <person name="Labutti K."/>
            <person name="Salamov A."/>
            <person name="Andreopoulos B."/>
            <person name="Baker S."/>
            <person name="Barry K."/>
            <person name="Bills G."/>
            <person name="Bluhm B."/>
            <person name="Cannon C."/>
            <person name="Castanera R."/>
            <person name="Culley D."/>
            <person name="Daum C."/>
            <person name="Ezra D."/>
            <person name="Gonzalez J."/>
            <person name="Henrissat B."/>
            <person name="Kuo A."/>
            <person name="Liang C."/>
            <person name="Lipzen A."/>
            <person name="Lutzoni F."/>
            <person name="Magnuson J."/>
            <person name="Mondo S."/>
            <person name="Nolan M."/>
            <person name="Ohm R."/>
            <person name="Pangilinan J."/>
            <person name="Park H.-J."/>
            <person name="Ramirez L."/>
            <person name="Alfaro M."/>
            <person name="Sun H."/>
            <person name="Tritt A."/>
            <person name="Yoshinaga Y."/>
            <person name="Zwiers L.-H."/>
            <person name="Turgeon B."/>
            <person name="Goodwin S."/>
            <person name="Spatafora J."/>
            <person name="Crous P."/>
            <person name="Grigoriev I."/>
        </authorList>
    </citation>
    <scope>NUCLEOTIDE SEQUENCE</scope>
    <source>
        <strain evidence="3">ATCC 36951</strain>
    </source>
</reference>
<evidence type="ECO:0000256" key="1">
    <source>
        <dbReference type="SAM" id="SignalP"/>
    </source>
</evidence>
<dbReference type="RefSeq" id="XP_033671411.1">
    <property type="nucleotide sequence ID" value="XM_033815975.1"/>
</dbReference>
<dbReference type="AlphaFoldDB" id="A0A6A6CXD9"/>
<evidence type="ECO:0000313" key="4">
    <source>
        <dbReference type="Proteomes" id="UP000799537"/>
    </source>
</evidence>
<sequence length="402" mass="42310">MFLLNLALLGVAAAIPLSTNASRESPIPVEYYGAGLPAGIKSFSAAGWKDATYGPSRGGQSKCVSGILEVQAGTTHNAKLSPDMIPQNQTALTGMIVSTFTPPMKMPTPEFTTVQSIFKIGASLCGPADASSPPATVELLTHGTGFDRFYWDFAAGYSYVDAAVAAGHSRPPRPLIVQTPIQLEIAHSLISLLRNGSISSTKFSKVIAVGHSFGSGIVQALNVHYPTLVDASILTGFGINSTAATTLGFDLGGNPTIASLADSQRFGDLPLGYMVPASAQGNQIQFFSLPGFDPSILTQVNAQKGTQAFGELFSPMIGGPVPNNYTSPVAVINGQQDFPYCMGNCSFPTDQAAAVKGVLYQGLDQGKFDSHLVPNAGHGWNLHYAAESGYEWIQKFLRDQGL</sequence>
<dbReference type="InterPro" id="IPR000073">
    <property type="entry name" value="AB_hydrolase_1"/>
</dbReference>
<accession>A0A6A6CXD9</accession>
<organism evidence="3 4">
    <name type="scientific">Zasmidium cellare ATCC 36951</name>
    <dbReference type="NCBI Taxonomy" id="1080233"/>
    <lineage>
        <taxon>Eukaryota</taxon>
        <taxon>Fungi</taxon>
        <taxon>Dikarya</taxon>
        <taxon>Ascomycota</taxon>
        <taxon>Pezizomycotina</taxon>
        <taxon>Dothideomycetes</taxon>
        <taxon>Dothideomycetidae</taxon>
        <taxon>Mycosphaerellales</taxon>
        <taxon>Mycosphaerellaceae</taxon>
        <taxon>Zasmidium</taxon>
    </lineage>
</organism>
<dbReference type="SUPFAM" id="SSF53474">
    <property type="entry name" value="alpha/beta-Hydrolases"/>
    <property type="match status" value="1"/>
</dbReference>
<keyword evidence="1" id="KW-0732">Signal</keyword>